<evidence type="ECO:0000313" key="12">
    <source>
        <dbReference type="Proteomes" id="UP000010483"/>
    </source>
</evidence>
<comment type="function">
    <text evidence="8">Digests double-stranded RNA. Involved in the processing of primary rRNA transcript to yield the immediate precursors to the large and small rRNAs (23S and 16S). Processes some mRNAs, and tRNAs when they are encoded in the rRNA operon. Processes pre-crRNA and tracrRNA of type II CRISPR loci if present in the organism.</text>
</comment>
<evidence type="ECO:0000256" key="7">
    <source>
        <dbReference type="ARBA" id="ARBA00022884"/>
    </source>
</evidence>
<dbReference type="GO" id="GO:0046872">
    <property type="term" value="F:metal ion binding"/>
    <property type="evidence" value="ECO:0007669"/>
    <property type="project" value="UniProtKB-KW"/>
</dbReference>
<evidence type="ECO:0000256" key="5">
    <source>
        <dbReference type="ARBA" id="ARBA00022759"/>
    </source>
</evidence>
<dbReference type="Pfam" id="PF00636">
    <property type="entry name" value="Ribonuclease_3"/>
    <property type="match status" value="1"/>
</dbReference>
<proteinExistence type="inferred from homology"/>
<evidence type="ECO:0000256" key="6">
    <source>
        <dbReference type="ARBA" id="ARBA00022801"/>
    </source>
</evidence>
<evidence type="ECO:0000259" key="9">
    <source>
        <dbReference type="PROSITE" id="PS50137"/>
    </source>
</evidence>
<dbReference type="KEGG" id="csn:Cyast_2408"/>
<evidence type="ECO:0000313" key="11">
    <source>
        <dbReference type="EMBL" id="AFZ48354.1"/>
    </source>
</evidence>
<dbReference type="InterPro" id="IPR036389">
    <property type="entry name" value="RNase_III_sf"/>
</dbReference>
<dbReference type="EC" id="3.1.26.3" evidence="8"/>
<dbReference type="EMBL" id="CP003940">
    <property type="protein sequence ID" value="AFZ48354.1"/>
    <property type="molecule type" value="Genomic_DNA"/>
</dbReference>
<dbReference type="STRING" id="292563.Cyast_2408"/>
<dbReference type="PANTHER" id="PTHR11207:SF0">
    <property type="entry name" value="RIBONUCLEASE 3"/>
    <property type="match status" value="1"/>
</dbReference>
<dbReference type="AlphaFoldDB" id="K9YNB1"/>
<dbReference type="GO" id="GO:0006397">
    <property type="term" value="P:mRNA processing"/>
    <property type="evidence" value="ECO:0007669"/>
    <property type="project" value="UniProtKB-UniRule"/>
</dbReference>
<keyword evidence="8" id="KW-0698">rRNA processing</keyword>
<dbReference type="GO" id="GO:0003725">
    <property type="term" value="F:double-stranded RNA binding"/>
    <property type="evidence" value="ECO:0007669"/>
    <property type="project" value="TreeGrafter"/>
</dbReference>
<dbReference type="CDD" id="cd10845">
    <property type="entry name" value="DSRM_RNAse_III_family"/>
    <property type="match status" value="1"/>
</dbReference>
<comment type="similarity">
    <text evidence="2">Belongs to the ribonuclease III family.</text>
</comment>
<feature type="binding site" evidence="8">
    <location>
        <position position="51"/>
    </location>
    <ligand>
        <name>Mg(2+)</name>
        <dbReference type="ChEBI" id="CHEBI:18420"/>
    </ligand>
</feature>
<protein>
    <recommendedName>
        <fullName evidence="8">Ribonuclease 3</fullName>
        <ecNumber evidence="8">3.1.26.3</ecNumber>
    </recommendedName>
    <alternativeName>
        <fullName evidence="8">Ribonuclease III</fullName>
        <shortName evidence="8">RNase III</shortName>
    </alternativeName>
</protein>
<evidence type="ECO:0000259" key="10">
    <source>
        <dbReference type="PROSITE" id="PS50142"/>
    </source>
</evidence>
<keyword evidence="6 8" id="KW-0378">Hydrolase</keyword>
<dbReference type="PATRIC" id="fig|292563.3.peg.2514"/>
<feature type="binding site" evidence="8">
    <location>
        <position position="123"/>
    </location>
    <ligand>
        <name>Mg(2+)</name>
        <dbReference type="ChEBI" id="CHEBI:18420"/>
    </ligand>
</feature>
<dbReference type="SUPFAM" id="SSF69065">
    <property type="entry name" value="RNase III domain-like"/>
    <property type="match status" value="1"/>
</dbReference>
<gene>
    <name evidence="8" type="primary">rnc</name>
    <name evidence="11" type="ordered locus">Cyast_2408</name>
</gene>
<dbReference type="InterPro" id="IPR000999">
    <property type="entry name" value="RNase_III_dom"/>
</dbReference>
<dbReference type="InterPro" id="IPR011907">
    <property type="entry name" value="RNase_III"/>
</dbReference>
<dbReference type="PROSITE" id="PS00517">
    <property type="entry name" value="RNASE_3_1"/>
    <property type="match status" value="1"/>
</dbReference>
<keyword evidence="5 8" id="KW-0255">Endonuclease</keyword>
<dbReference type="SUPFAM" id="SSF54768">
    <property type="entry name" value="dsRNA-binding domain-like"/>
    <property type="match status" value="1"/>
</dbReference>
<name>K9YNB1_CYASC</name>
<dbReference type="SMART" id="SM00358">
    <property type="entry name" value="DSRM"/>
    <property type="match status" value="1"/>
</dbReference>
<dbReference type="HAMAP" id="MF_00104">
    <property type="entry name" value="RNase_III"/>
    <property type="match status" value="1"/>
</dbReference>
<feature type="binding site" evidence="8">
    <location>
        <position position="126"/>
    </location>
    <ligand>
        <name>Mg(2+)</name>
        <dbReference type="ChEBI" id="CHEBI:18420"/>
    </ligand>
</feature>
<evidence type="ECO:0000256" key="2">
    <source>
        <dbReference type="ARBA" id="ARBA00010183"/>
    </source>
</evidence>
<evidence type="ECO:0000256" key="1">
    <source>
        <dbReference type="ARBA" id="ARBA00000109"/>
    </source>
</evidence>
<dbReference type="NCBIfam" id="TIGR02191">
    <property type="entry name" value="RNaseIII"/>
    <property type="match status" value="1"/>
</dbReference>
<organism evidence="11 12">
    <name type="scientific">Cyanobacterium stanieri (strain ATCC 29140 / PCC 7202)</name>
    <dbReference type="NCBI Taxonomy" id="292563"/>
    <lineage>
        <taxon>Bacteria</taxon>
        <taxon>Bacillati</taxon>
        <taxon>Cyanobacteriota</taxon>
        <taxon>Cyanophyceae</taxon>
        <taxon>Oscillatoriophycideae</taxon>
        <taxon>Chroococcales</taxon>
        <taxon>Geminocystaceae</taxon>
        <taxon>Cyanobacterium</taxon>
    </lineage>
</organism>
<feature type="domain" description="DRBM" evidence="9">
    <location>
        <begin position="165"/>
        <end position="236"/>
    </location>
</feature>
<dbReference type="Gene3D" id="1.10.1520.10">
    <property type="entry name" value="Ribonuclease III domain"/>
    <property type="match status" value="1"/>
</dbReference>
<keyword evidence="4 8" id="KW-0540">Nuclease</keyword>
<feature type="active site" evidence="8">
    <location>
        <position position="126"/>
    </location>
</feature>
<dbReference type="Gene3D" id="3.30.160.20">
    <property type="match status" value="1"/>
</dbReference>
<dbReference type="GO" id="GO:0008033">
    <property type="term" value="P:tRNA processing"/>
    <property type="evidence" value="ECO:0007669"/>
    <property type="project" value="UniProtKB-KW"/>
</dbReference>
<keyword evidence="8" id="KW-0699">rRNA-binding</keyword>
<dbReference type="GO" id="GO:0019843">
    <property type="term" value="F:rRNA binding"/>
    <property type="evidence" value="ECO:0007669"/>
    <property type="project" value="UniProtKB-KW"/>
</dbReference>
<dbReference type="HOGENOM" id="CLU_000907_1_3_3"/>
<dbReference type="GO" id="GO:0005737">
    <property type="term" value="C:cytoplasm"/>
    <property type="evidence" value="ECO:0007669"/>
    <property type="project" value="UniProtKB-SubCell"/>
</dbReference>
<comment type="catalytic activity">
    <reaction evidence="1 8">
        <text>Endonucleolytic cleavage to 5'-phosphomonoester.</text>
        <dbReference type="EC" id="3.1.26.3"/>
    </reaction>
</comment>
<comment type="subunit">
    <text evidence="8">Homodimer.</text>
</comment>
<keyword evidence="8" id="KW-0460">Magnesium</keyword>
<dbReference type="GO" id="GO:0004525">
    <property type="term" value="F:ribonuclease III activity"/>
    <property type="evidence" value="ECO:0007669"/>
    <property type="project" value="UniProtKB-UniRule"/>
</dbReference>
<dbReference type="Proteomes" id="UP000010483">
    <property type="component" value="Chromosome"/>
</dbReference>
<keyword evidence="8" id="KW-0963">Cytoplasm</keyword>
<dbReference type="GO" id="GO:0006364">
    <property type="term" value="P:rRNA processing"/>
    <property type="evidence" value="ECO:0007669"/>
    <property type="project" value="UniProtKB-UniRule"/>
</dbReference>
<evidence type="ECO:0000256" key="3">
    <source>
        <dbReference type="ARBA" id="ARBA00022664"/>
    </source>
</evidence>
<dbReference type="PROSITE" id="PS50142">
    <property type="entry name" value="RNASE_3_2"/>
    <property type="match status" value="1"/>
</dbReference>
<keyword evidence="12" id="KW-1185">Reference proteome</keyword>
<feature type="active site" evidence="8">
    <location>
        <position position="55"/>
    </location>
</feature>
<keyword evidence="3 8" id="KW-0507">mRNA processing</keyword>
<dbReference type="Pfam" id="PF00035">
    <property type="entry name" value="dsrm"/>
    <property type="match status" value="1"/>
</dbReference>
<sequence length="246" mass="28010">MTITDPRRRIELQKLLKKLGLIDLSKVNWTLLDTALTHPSVSQKNNYEQLEFVGDAVVRLAAAELLKETYPHLPVGEYAAIRSVIVSDRFLAEVAEQYGVEMYLLITPNVRGDRMGRISRLADAFEAILGALYESTKTMELIRYWLDPILSEKAAQVHADPARQNYKDALQEWTQRVHKSLPTYIVQEHRLNKGEENERFLAQVWLKDQMLGEGRGATKKASHQAAAKQAFYAFVNQDNISSSPKK</sequence>
<evidence type="ECO:0000256" key="4">
    <source>
        <dbReference type="ARBA" id="ARBA00022722"/>
    </source>
</evidence>
<dbReference type="SMART" id="SM00535">
    <property type="entry name" value="RIBOc"/>
    <property type="match status" value="1"/>
</dbReference>
<dbReference type="GO" id="GO:0010468">
    <property type="term" value="P:regulation of gene expression"/>
    <property type="evidence" value="ECO:0007669"/>
    <property type="project" value="TreeGrafter"/>
</dbReference>
<dbReference type="CDD" id="cd00593">
    <property type="entry name" value="RIBOc"/>
    <property type="match status" value="1"/>
</dbReference>
<dbReference type="PROSITE" id="PS50137">
    <property type="entry name" value="DS_RBD"/>
    <property type="match status" value="1"/>
</dbReference>
<evidence type="ECO:0000256" key="8">
    <source>
        <dbReference type="HAMAP-Rule" id="MF_00104"/>
    </source>
</evidence>
<dbReference type="PANTHER" id="PTHR11207">
    <property type="entry name" value="RIBONUCLEASE III"/>
    <property type="match status" value="1"/>
</dbReference>
<dbReference type="InterPro" id="IPR014720">
    <property type="entry name" value="dsRBD_dom"/>
</dbReference>
<comment type="subcellular location">
    <subcellularLocation>
        <location evidence="8">Cytoplasm</location>
    </subcellularLocation>
</comment>
<keyword evidence="8" id="KW-0819">tRNA processing</keyword>
<dbReference type="eggNOG" id="COG0571">
    <property type="taxonomic scope" value="Bacteria"/>
</dbReference>
<accession>K9YNB1</accession>
<keyword evidence="8" id="KW-0479">Metal-binding</keyword>
<reference evidence="12" key="1">
    <citation type="journal article" date="2013" name="Proc. Natl. Acad. Sci. U.S.A.">
        <title>Improving the coverage of the cyanobacterial phylum using diversity-driven genome sequencing.</title>
        <authorList>
            <person name="Shih P.M."/>
            <person name="Wu D."/>
            <person name="Latifi A."/>
            <person name="Axen S.D."/>
            <person name="Fewer D.P."/>
            <person name="Talla E."/>
            <person name="Calteau A."/>
            <person name="Cai F."/>
            <person name="Tandeau de Marsac N."/>
            <person name="Rippka R."/>
            <person name="Herdman M."/>
            <person name="Sivonen K."/>
            <person name="Coursin T."/>
            <person name="Laurent T."/>
            <person name="Goodwin L."/>
            <person name="Nolan M."/>
            <person name="Davenport K.W."/>
            <person name="Han C.S."/>
            <person name="Rubin E.M."/>
            <person name="Eisen J.A."/>
            <person name="Woyke T."/>
            <person name="Gugger M."/>
            <person name="Kerfeld C.A."/>
        </authorList>
    </citation>
    <scope>NUCLEOTIDE SEQUENCE [LARGE SCALE GENOMIC DNA]</scope>
    <source>
        <strain evidence="12">ATCC 29140 / PCC 7202</strain>
    </source>
</reference>
<keyword evidence="7 8" id="KW-0694">RNA-binding</keyword>
<comment type="cofactor">
    <cofactor evidence="8">
        <name>Mg(2+)</name>
        <dbReference type="ChEBI" id="CHEBI:18420"/>
    </cofactor>
</comment>
<feature type="domain" description="RNase III" evidence="10">
    <location>
        <begin position="12"/>
        <end position="137"/>
    </location>
</feature>